<organism evidence="7 8">
    <name type="scientific">Chiayiivirga flava</name>
    <dbReference type="NCBI Taxonomy" id="659595"/>
    <lineage>
        <taxon>Bacteria</taxon>
        <taxon>Pseudomonadati</taxon>
        <taxon>Pseudomonadota</taxon>
        <taxon>Gammaproteobacteria</taxon>
        <taxon>Lysobacterales</taxon>
        <taxon>Lysobacteraceae</taxon>
        <taxon>Chiayiivirga</taxon>
    </lineage>
</organism>
<dbReference type="GO" id="GO:0003677">
    <property type="term" value="F:DNA binding"/>
    <property type="evidence" value="ECO:0007669"/>
    <property type="project" value="UniProtKB-KW"/>
</dbReference>
<keyword evidence="8" id="KW-1185">Reference proteome</keyword>
<dbReference type="EMBL" id="JACHHP010000002">
    <property type="protein sequence ID" value="MBB5207621.1"/>
    <property type="molecule type" value="Genomic_DNA"/>
</dbReference>
<evidence type="ECO:0000256" key="2">
    <source>
        <dbReference type="ARBA" id="ARBA00023015"/>
    </source>
</evidence>
<accession>A0A7W8FYY6</accession>
<comment type="caution">
    <text evidence="7">The sequence shown here is derived from an EMBL/GenBank/DDBJ whole genome shotgun (WGS) entry which is preliminary data.</text>
</comment>
<dbReference type="Gene3D" id="1.10.10.10">
    <property type="entry name" value="Winged helix-like DNA-binding domain superfamily/Winged helix DNA-binding domain"/>
    <property type="match status" value="1"/>
</dbReference>
<comment type="similarity">
    <text evidence="1">Belongs to the LysR transcriptional regulatory family.</text>
</comment>
<dbReference type="SUPFAM" id="SSF53850">
    <property type="entry name" value="Periplasmic binding protein-like II"/>
    <property type="match status" value="1"/>
</dbReference>
<feature type="domain" description="HTH lysR-type" evidence="6">
    <location>
        <begin position="3"/>
        <end position="60"/>
    </location>
</feature>
<dbReference type="Gene3D" id="3.40.190.10">
    <property type="entry name" value="Periplasmic binding protein-like II"/>
    <property type="match status" value="2"/>
</dbReference>
<dbReference type="InterPro" id="IPR036390">
    <property type="entry name" value="WH_DNA-bd_sf"/>
</dbReference>
<evidence type="ECO:0000256" key="4">
    <source>
        <dbReference type="ARBA" id="ARBA00023163"/>
    </source>
</evidence>
<dbReference type="AlphaFoldDB" id="A0A7W8FYY6"/>
<evidence type="ECO:0000256" key="1">
    <source>
        <dbReference type="ARBA" id="ARBA00009437"/>
    </source>
</evidence>
<proteinExistence type="inferred from homology"/>
<dbReference type="InterPro" id="IPR036388">
    <property type="entry name" value="WH-like_DNA-bd_sf"/>
</dbReference>
<evidence type="ECO:0000256" key="3">
    <source>
        <dbReference type="ARBA" id="ARBA00023125"/>
    </source>
</evidence>
<reference evidence="7 8" key="1">
    <citation type="submission" date="2020-08" db="EMBL/GenBank/DDBJ databases">
        <title>Genomic Encyclopedia of Type Strains, Phase IV (KMG-IV): sequencing the most valuable type-strain genomes for metagenomic binning, comparative biology and taxonomic classification.</title>
        <authorList>
            <person name="Goeker M."/>
        </authorList>
    </citation>
    <scope>NUCLEOTIDE SEQUENCE [LARGE SCALE GENOMIC DNA]</scope>
    <source>
        <strain evidence="7 8">DSM 24163</strain>
    </source>
</reference>
<sequence>MIPDLADLDAFVAVARARGFRRAAYLGNVSASALSEAVRRLEARLDTRLLQRSTRSVTPTEAGQRLLDRLEPALGGVADALAALHADGDEPAGTLRLNVPTIVASHVLPPIVARFLHRHPHVRMEVIGDDRFIDVLGAGFDAGVRYDERLERDMIAVPLGPREQRFVVAGAPAWFARHGRPTHPDQLRAEHCIGHRFASGLVAVWEFERGDELIRIAPAGRVIGSHSGIEVQAAVDGLGLVASFDEFLRPAIDAGLLEAVLGDWLPPFPGPKLYFSGRHQTAPLRAFVDFLRTDASSTADATPSPVVPAALNSEAGQAGTQ</sequence>
<dbReference type="InterPro" id="IPR000847">
    <property type="entry name" value="LysR_HTH_N"/>
</dbReference>
<keyword evidence="4" id="KW-0804">Transcription</keyword>
<dbReference type="InterPro" id="IPR005119">
    <property type="entry name" value="LysR_subst-bd"/>
</dbReference>
<dbReference type="Pfam" id="PF03466">
    <property type="entry name" value="LysR_substrate"/>
    <property type="match status" value="1"/>
</dbReference>
<dbReference type="Pfam" id="PF00126">
    <property type="entry name" value="HTH_1"/>
    <property type="match status" value="1"/>
</dbReference>
<dbReference type="PROSITE" id="PS50931">
    <property type="entry name" value="HTH_LYSR"/>
    <property type="match status" value="1"/>
</dbReference>
<name>A0A7W8FYY6_9GAMM</name>
<gene>
    <name evidence="7" type="ORF">HNQ52_001150</name>
</gene>
<evidence type="ECO:0000313" key="8">
    <source>
        <dbReference type="Proteomes" id="UP000521199"/>
    </source>
</evidence>
<dbReference type="InterPro" id="IPR058163">
    <property type="entry name" value="LysR-type_TF_proteobact-type"/>
</dbReference>
<keyword evidence="2" id="KW-0805">Transcription regulation</keyword>
<dbReference type="FunFam" id="1.10.10.10:FF:000001">
    <property type="entry name" value="LysR family transcriptional regulator"/>
    <property type="match status" value="1"/>
</dbReference>
<dbReference type="PANTHER" id="PTHR30537">
    <property type="entry name" value="HTH-TYPE TRANSCRIPTIONAL REGULATOR"/>
    <property type="match status" value="1"/>
</dbReference>
<dbReference type="PANTHER" id="PTHR30537:SF5">
    <property type="entry name" value="HTH-TYPE TRANSCRIPTIONAL ACTIVATOR TTDR-RELATED"/>
    <property type="match status" value="1"/>
</dbReference>
<dbReference type="Proteomes" id="UP000521199">
    <property type="component" value="Unassembled WGS sequence"/>
</dbReference>
<protein>
    <submittedName>
        <fullName evidence="7">DNA-binding transcriptional LysR family regulator</fullName>
    </submittedName>
</protein>
<dbReference type="SUPFAM" id="SSF46785">
    <property type="entry name" value="Winged helix' DNA-binding domain"/>
    <property type="match status" value="1"/>
</dbReference>
<evidence type="ECO:0000259" key="6">
    <source>
        <dbReference type="PROSITE" id="PS50931"/>
    </source>
</evidence>
<evidence type="ECO:0000256" key="5">
    <source>
        <dbReference type="SAM" id="MobiDB-lite"/>
    </source>
</evidence>
<feature type="region of interest" description="Disordered" evidence="5">
    <location>
        <begin position="297"/>
        <end position="321"/>
    </location>
</feature>
<dbReference type="GO" id="GO:0003700">
    <property type="term" value="F:DNA-binding transcription factor activity"/>
    <property type="evidence" value="ECO:0007669"/>
    <property type="project" value="InterPro"/>
</dbReference>
<evidence type="ECO:0000313" key="7">
    <source>
        <dbReference type="EMBL" id="MBB5207621.1"/>
    </source>
</evidence>
<dbReference type="RefSeq" id="WP_183960164.1">
    <property type="nucleotide sequence ID" value="NZ_JACHHP010000002.1"/>
</dbReference>
<keyword evidence="3 7" id="KW-0238">DNA-binding</keyword>